<reference evidence="8 9" key="1">
    <citation type="submission" date="2018-01" db="EMBL/GenBank/DDBJ databases">
        <title>Draft genome sequence of the feruloyl esterase-producing strain Lactobacillus fermentum CRL 1446, isolated from artisanal goat milk cheese.</title>
        <authorList>
            <person name="Abeijon Mukdsi M.C."/>
            <person name="Saavedra L."/>
            <person name="Gauffin Cano M.P."/>
            <person name="Hebert E.M."/>
            <person name="Medina R.B."/>
        </authorList>
    </citation>
    <scope>NUCLEOTIDE SEQUENCE [LARGE SCALE GENOMIC DNA]</scope>
    <source>
        <strain evidence="8 9">CRL 1446</strain>
    </source>
</reference>
<organism evidence="8 9">
    <name type="scientific">Limosilactobacillus fermentum</name>
    <name type="common">Lactobacillus fermentum</name>
    <dbReference type="NCBI Taxonomy" id="1613"/>
    <lineage>
        <taxon>Bacteria</taxon>
        <taxon>Bacillati</taxon>
        <taxon>Bacillota</taxon>
        <taxon>Bacilli</taxon>
        <taxon>Lactobacillales</taxon>
        <taxon>Lactobacillaceae</taxon>
        <taxon>Limosilactobacillus</taxon>
    </lineage>
</organism>
<dbReference type="RefSeq" id="WP_103205301.1">
    <property type="nucleotide sequence ID" value="NZ_CAKMAZ010000008.1"/>
</dbReference>
<dbReference type="Proteomes" id="UP000236514">
    <property type="component" value="Unassembled WGS sequence"/>
</dbReference>
<evidence type="ECO:0000313" key="9">
    <source>
        <dbReference type="Proteomes" id="UP000236514"/>
    </source>
</evidence>
<dbReference type="AlphaFoldDB" id="A0A2K2TLP9"/>
<evidence type="ECO:0000256" key="6">
    <source>
        <dbReference type="ARBA" id="ARBA00031720"/>
    </source>
</evidence>
<keyword evidence="4" id="KW-0694">RNA-binding</keyword>
<dbReference type="GO" id="GO:0003723">
    <property type="term" value="F:RNA binding"/>
    <property type="evidence" value="ECO:0007669"/>
    <property type="project" value="UniProtKB-KW"/>
</dbReference>
<dbReference type="PANTHER" id="PTHR38007:SF1">
    <property type="entry name" value="CRISPR SYSTEM CMS PROTEIN CSM5"/>
    <property type="match status" value="1"/>
</dbReference>
<proteinExistence type="inferred from homology"/>
<name>A0A2K2TLP9_LIMFE</name>
<evidence type="ECO:0000256" key="1">
    <source>
        <dbReference type="ARBA" id="ARBA00003088"/>
    </source>
</evidence>
<comment type="function">
    <text evidence="1">This subunit might be involved in maturation of a crRNA intermediate to its mature form.</text>
</comment>
<dbReference type="Pfam" id="PF03787">
    <property type="entry name" value="RAMPs"/>
    <property type="match status" value="1"/>
</dbReference>
<comment type="caution">
    <text evidence="8">The sequence shown here is derived from an EMBL/GenBank/DDBJ whole genome shotgun (WGS) entry which is preliminary data.</text>
</comment>
<keyword evidence="5" id="KW-0051">Antiviral defense</keyword>
<dbReference type="EMBL" id="POTQ01000001">
    <property type="protein sequence ID" value="PNV58868.1"/>
    <property type="molecule type" value="Genomic_DNA"/>
</dbReference>
<evidence type="ECO:0000256" key="3">
    <source>
        <dbReference type="ARBA" id="ARBA00016113"/>
    </source>
</evidence>
<feature type="domain" description="CRISPR type III-associated protein" evidence="7">
    <location>
        <begin position="11"/>
        <end position="225"/>
    </location>
</feature>
<comment type="similarity">
    <text evidence="2">Belongs to the CRISPR-associated Csm5 family.</text>
</comment>
<sequence length="338" mass="39392">MTEYHQFEFNLRTVAPVHIGEGKTITTKEFLYEEGEKRGNYYFPDMPTLYKRMCELGLQEDFEEYLMGKGKRDLRAFFDQHQIKETDFGGYRIKETKYETEVKGKLNNIVTFIKDAYGNPYIPGSSLKGAIRTILVNRHFHTDNVKWGSSKDGVDDIFNEIRVSDSEPIPFDRLLICQKWDVSVKKGIPNPLPLFRESLTPFTKVKFTITTTTARAHYLIENLEEMAKQFYERNYAPTFLSAFPSKYIQGNYKAPIYLGAGSGLWSKVDHQHVNIEGIRRQTPRKMKMKFNGALKLTKSRIVRYKTPKKDGLFERHVLIINNENLYEMGKCGFKIKEL</sequence>
<accession>A0A2K2TLP9</accession>
<dbReference type="InterPro" id="IPR005537">
    <property type="entry name" value="RAMP_III_fam"/>
</dbReference>
<evidence type="ECO:0000256" key="5">
    <source>
        <dbReference type="ARBA" id="ARBA00023118"/>
    </source>
</evidence>
<dbReference type="NCBIfam" id="TIGR01899">
    <property type="entry name" value="cas_TM1807_csm5"/>
    <property type="match status" value="1"/>
</dbReference>
<dbReference type="GO" id="GO:0051607">
    <property type="term" value="P:defense response to virus"/>
    <property type="evidence" value="ECO:0007669"/>
    <property type="project" value="UniProtKB-KW"/>
</dbReference>
<evidence type="ECO:0000313" key="8">
    <source>
        <dbReference type="EMBL" id="PNV58868.1"/>
    </source>
</evidence>
<dbReference type="InterPro" id="IPR010173">
    <property type="entry name" value="CRISPR-assoc_Csm5"/>
</dbReference>
<protein>
    <recommendedName>
        <fullName evidence="3">CRISPR system Cms protein Csm5</fullName>
    </recommendedName>
    <alternativeName>
        <fullName evidence="6">CRISPR type III A-associated protein Csm5</fullName>
    </alternativeName>
</protein>
<evidence type="ECO:0000256" key="2">
    <source>
        <dbReference type="ARBA" id="ARBA00006680"/>
    </source>
</evidence>
<evidence type="ECO:0000256" key="4">
    <source>
        <dbReference type="ARBA" id="ARBA00022884"/>
    </source>
</evidence>
<gene>
    <name evidence="8" type="primary">csm5</name>
    <name evidence="8" type="ORF">C1Y38_00935</name>
</gene>
<evidence type="ECO:0000259" key="7">
    <source>
        <dbReference type="Pfam" id="PF03787"/>
    </source>
</evidence>
<dbReference type="PANTHER" id="PTHR38007">
    <property type="entry name" value="CRISPR SYSTEM CMS PROTEIN CSM5"/>
    <property type="match status" value="1"/>
</dbReference>